<dbReference type="GO" id="GO:0016887">
    <property type="term" value="F:ATP hydrolysis activity"/>
    <property type="evidence" value="ECO:0007669"/>
    <property type="project" value="RHEA"/>
</dbReference>
<name>A0A0G0NM04_9BACT</name>
<evidence type="ECO:0000256" key="4">
    <source>
        <dbReference type="ARBA" id="ARBA00022806"/>
    </source>
</evidence>
<organism evidence="14 15">
    <name type="scientific">Candidatus Woesebacteria bacterium GW2011_GWA1_39_21b</name>
    <dbReference type="NCBI Taxonomy" id="1618551"/>
    <lineage>
        <taxon>Bacteria</taxon>
        <taxon>Candidatus Woeseibacteriota</taxon>
    </lineage>
</organism>
<dbReference type="CDD" id="cd17932">
    <property type="entry name" value="DEXQc_UvrD"/>
    <property type="match status" value="1"/>
</dbReference>
<evidence type="ECO:0000256" key="3">
    <source>
        <dbReference type="ARBA" id="ARBA00022801"/>
    </source>
</evidence>
<proteinExistence type="inferred from homology"/>
<dbReference type="GO" id="GO:0000725">
    <property type="term" value="P:recombinational repair"/>
    <property type="evidence" value="ECO:0007669"/>
    <property type="project" value="TreeGrafter"/>
</dbReference>
<evidence type="ECO:0000256" key="7">
    <source>
        <dbReference type="ARBA" id="ARBA00023235"/>
    </source>
</evidence>
<dbReference type="PROSITE" id="PS51217">
    <property type="entry name" value="UVRD_HELICASE_CTER"/>
    <property type="match status" value="1"/>
</dbReference>
<evidence type="ECO:0000256" key="2">
    <source>
        <dbReference type="ARBA" id="ARBA00022741"/>
    </source>
</evidence>
<keyword evidence="5 11" id="KW-0067">ATP-binding</keyword>
<dbReference type="InterPro" id="IPR000212">
    <property type="entry name" value="DNA_helicase_UvrD/REP"/>
</dbReference>
<evidence type="ECO:0000256" key="11">
    <source>
        <dbReference type="PROSITE-ProRule" id="PRU00560"/>
    </source>
</evidence>
<dbReference type="GO" id="GO:0005829">
    <property type="term" value="C:cytosol"/>
    <property type="evidence" value="ECO:0007669"/>
    <property type="project" value="TreeGrafter"/>
</dbReference>
<dbReference type="PANTHER" id="PTHR11070">
    <property type="entry name" value="UVRD / RECB / PCRA DNA HELICASE FAMILY MEMBER"/>
    <property type="match status" value="1"/>
</dbReference>
<dbReference type="AlphaFoldDB" id="A0A0G0NM04"/>
<sequence length="635" mass="72234">MSNYLDQLNAPQKEAVTHRDGPLLIVAGAGAGKTRTITYRIFHLIEQGVDPSSILAITFTNKAAAEMRERITKLLASQPNRPIGTPFTSTFHALGVYILRQSGHLLGLPKFFSILDRDESMSKIKQAMRLASIDEKRFEPRKVLGAISRHKGSGQTVDEFTSEARDYFPKVVASVWSHYDAILRQEQVLDFDDLLLRSVSLLKNHPEVRAHYQKRWQYIHIDEYQDTNNVQYEMSRLLIGPANNICVVGDMDQSIYGWRGADFTNILHFEKDYPKAKVVLLEENYRSTQTILTAANAIISKNRQRHDKTLFTNNKDGSKISIFASLDEMSEGQFVAKKAGDLINKGADPSQIAVLYRANFQSRALEESFLRESVPYQVLGTRFFERKEIKDLLAFVRLALNENDLEGLKRAINVPPRGIGKVTLDKIIAGQENELPPKMRQKIADFRKLLGEIRNIINTKTCSEAIKFILNHTGIEKELKENGEEGTERLENLRELVSIATKYDFLPAGEGMMDLVTEMSLTSDQDSLNEKRDGVKMMTVHAAKGLEFDYVFIVGLEQDLFPHKGFGEEKKDMEEERRLFYVAVTRAREKLFLSYAQTRLIFGSRQVGMPSEFIFDIDDSLLEAETGEMTDTIHF</sequence>
<gene>
    <name evidence="14" type="ORF">UT40_C0009G0011</name>
</gene>
<dbReference type="InterPro" id="IPR013986">
    <property type="entry name" value="DExx_box_DNA_helicase_dom_sf"/>
</dbReference>
<evidence type="ECO:0000256" key="8">
    <source>
        <dbReference type="ARBA" id="ARBA00034617"/>
    </source>
</evidence>
<evidence type="ECO:0000256" key="10">
    <source>
        <dbReference type="ARBA" id="ARBA00048988"/>
    </source>
</evidence>
<dbReference type="Pfam" id="PF00580">
    <property type="entry name" value="UvrD-helicase"/>
    <property type="match status" value="1"/>
</dbReference>
<comment type="catalytic activity">
    <reaction evidence="10">
        <text>ATP + H2O = ADP + phosphate + H(+)</text>
        <dbReference type="Rhea" id="RHEA:13065"/>
        <dbReference type="ChEBI" id="CHEBI:15377"/>
        <dbReference type="ChEBI" id="CHEBI:15378"/>
        <dbReference type="ChEBI" id="CHEBI:30616"/>
        <dbReference type="ChEBI" id="CHEBI:43474"/>
        <dbReference type="ChEBI" id="CHEBI:456216"/>
        <dbReference type="EC" id="5.6.2.4"/>
    </reaction>
</comment>
<dbReference type="Pfam" id="PF13361">
    <property type="entry name" value="UvrD_C"/>
    <property type="match status" value="1"/>
</dbReference>
<dbReference type="GO" id="GO:0043138">
    <property type="term" value="F:3'-5' DNA helicase activity"/>
    <property type="evidence" value="ECO:0007669"/>
    <property type="project" value="UniProtKB-EC"/>
</dbReference>
<evidence type="ECO:0000259" key="13">
    <source>
        <dbReference type="PROSITE" id="PS51217"/>
    </source>
</evidence>
<dbReference type="Gene3D" id="1.10.486.10">
    <property type="entry name" value="PCRA, domain 4"/>
    <property type="match status" value="1"/>
</dbReference>
<feature type="binding site" evidence="11">
    <location>
        <begin position="27"/>
        <end position="34"/>
    </location>
    <ligand>
        <name>ATP</name>
        <dbReference type="ChEBI" id="CHEBI:30616"/>
    </ligand>
</feature>
<keyword evidence="2 11" id="KW-0547">Nucleotide-binding</keyword>
<dbReference type="Gene3D" id="3.40.50.300">
    <property type="entry name" value="P-loop containing nucleotide triphosphate hydrolases"/>
    <property type="match status" value="2"/>
</dbReference>
<dbReference type="CDD" id="cd18807">
    <property type="entry name" value="SF1_C_UvrD"/>
    <property type="match status" value="1"/>
</dbReference>
<dbReference type="GO" id="GO:0003677">
    <property type="term" value="F:DNA binding"/>
    <property type="evidence" value="ECO:0007669"/>
    <property type="project" value="UniProtKB-KW"/>
</dbReference>
<dbReference type="EC" id="5.6.2.4" evidence="9"/>
<evidence type="ECO:0000256" key="5">
    <source>
        <dbReference type="ARBA" id="ARBA00022840"/>
    </source>
</evidence>
<evidence type="ECO:0000256" key="1">
    <source>
        <dbReference type="ARBA" id="ARBA00009922"/>
    </source>
</evidence>
<evidence type="ECO:0000256" key="9">
    <source>
        <dbReference type="ARBA" id="ARBA00034808"/>
    </source>
</evidence>
<dbReference type="InterPro" id="IPR014016">
    <property type="entry name" value="UvrD-like_ATP-bd"/>
</dbReference>
<dbReference type="EMBL" id="LBWQ01000009">
    <property type="protein sequence ID" value="KKR13846.1"/>
    <property type="molecule type" value="Genomic_DNA"/>
</dbReference>
<dbReference type="GO" id="GO:0005524">
    <property type="term" value="F:ATP binding"/>
    <property type="evidence" value="ECO:0007669"/>
    <property type="project" value="UniProtKB-UniRule"/>
</dbReference>
<dbReference type="PATRIC" id="fig|1618551.3.peg.477"/>
<keyword evidence="7" id="KW-0413">Isomerase</keyword>
<keyword evidence="6" id="KW-0238">DNA-binding</keyword>
<evidence type="ECO:0000256" key="6">
    <source>
        <dbReference type="ARBA" id="ARBA00023125"/>
    </source>
</evidence>
<dbReference type="Gene3D" id="1.10.10.160">
    <property type="match status" value="1"/>
</dbReference>
<feature type="domain" description="UvrD-like helicase ATP-binding" evidence="12">
    <location>
        <begin position="6"/>
        <end position="288"/>
    </location>
</feature>
<evidence type="ECO:0000259" key="12">
    <source>
        <dbReference type="PROSITE" id="PS51198"/>
    </source>
</evidence>
<keyword evidence="3 11" id="KW-0378">Hydrolase</keyword>
<reference evidence="14 15" key="1">
    <citation type="journal article" date="2015" name="Nature">
        <title>rRNA introns, odd ribosomes, and small enigmatic genomes across a large radiation of phyla.</title>
        <authorList>
            <person name="Brown C.T."/>
            <person name="Hug L.A."/>
            <person name="Thomas B.C."/>
            <person name="Sharon I."/>
            <person name="Castelle C.J."/>
            <person name="Singh A."/>
            <person name="Wilkins M.J."/>
            <person name="Williams K.H."/>
            <person name="Banfield J.F."/>
        </authorList>
    </citation>
    <scope>NUCLEOTIDE SEQUENCE [LARGE SCALE GENOMIC DNA]</scope>
</reference>
<comment type="similarity">
    <text evidence="1">Belongs to the helicase family. UvrD subfamily.</text>
</comment>
<feature type="domain" description="UvrD-like helicase C-terminal" evidence="13">
    <location>
        <begin position="289"/>
        <end position="545"/>
    </location>
</feature>
<dbReference type="PANTHER" id="PTHR11070:SF2">
    <property type="entry name" value="ATP-DEPENDENT DNA HELICASE SRS2"/>
    <property type="match status" value="1"/>
</dbReference>
<comment type="catalytic activity">
    <reaction evidence="8">
        <text>Couples ATP hydrolysis with the unwinding of duplex DNA by translocating in the 3'-5' direction.</text>
        <dbReference type="EC" id="5.6.2.4"/>
    </reaction>
</comment>
<dbReference type="SUPFAM" id="SSF52540">
    <property type="entry name" value="P-loop containing nucleoside triphosphate hydrolases"/>
    <property type="match status" value="1"/>
</dbReference>
<evidence type="ECO:0000313" key="14">
    <source>
        <dbReference type="EMBL" id="KKR13846.1"/>
    </source>
</evidence>
<dbReference type="InterPro" id="IPR027417">
    <property type="entry name" value="P-loop_NTPase"/>
</dbReference>
<protein>
    <recommendedName>
        <fullName evidence="9">DNA 3'-5' helicase</fullName>
        <ecNumber evidence="9">5.6.2.4</ecNumber>
    </recommendedName>
</protein>
<dbReference type="InterPro" id="IPR014017">
    <property type="entry name" value="DNA_helicase_UvrD-like_C"/>
</dbReference>
<dbReference type="PROSITE" id="PS51198">
    <property type="entry name" value="UVRD_HELICASE_ATP_BIND"/>
    <property type="match status" value="1"/>
</dbReference>
<accession>A0A0G0NM04</accession>
<keyword evidence="4 11" id="KW-0347">Helicase</keyword>
<evidence type="ECO:0000313" key="15">
    <source>
        <dbReference type="Proteomes" id="UP000034690"/>
    </source>
</evidence>
<dbReference type="GO" id="GO:0033202">
    <property type="term" value="C:DNA helicase complex"/>
    <property type="evidence" value="ECO:0007669"/>
    <property type="project" value="TreeGrafter"/>
</dbReference>
<dbReference type="Proteomes" id="UP000034690">
    <property type="component" value="Unassembled WGS sequence"/>
</dbReference>
<comment type="caution">
    <text evidence="14">The sequence shown here is derived from an EMBL/GenBank/DDBJ whole genome shotgun (WGS) entry which is preliminary data.</text>
</comment>